<evidence type="ECO:0000256" key="1">
    <source>
        <dbReference type="ARBA" id="ARBA00010759"/>
    </source>
</evidence>
<comment type="catalytic activity">
    <reaction evidence="2">
        <text>N-terminal N-formyl-L-methionyl-[peptide] + H2O = N-terminal L-methionyl-[peptide] + formate</text>
        <dbReference type="Rhea" id="RHEA:24420"/>
        <dbReference type="Rhea" id="RHEA-COMP:10639"/>
        <dbReference type="Rhea" id="RHEA-COMP:10640"/>
        <dbReference type="ChEBI" id="CHEBI:15377"/>
        <dbReference type="ChEBI" id="CHEBI:15740"/>
        <dbReference type="ChEBI" id="CHEBI:49298"/>
        <dbReference type="ChEBI" id="CHEBI:64731"/>
        <dbReference type="EC" id="3.5.1.88"/>
    </reaction>
</comment>
<dbReference type="NCBIfam" id="TIGR00079">
    <property type="entry name" value="pept_deformyl"/>
    <property type="match status" value="1"/>
</dbReference>
<dbReference type="PRINTS" id="PR01576">
    <property type="entry name" value="PDEFORMYLASE"/>
</dbReference>
<dbReference type="SUPFAM" id="SSF56420">
    <property type="entry name" value="Peptide deformylase"/>
    <property type="match status" value="1"/>
</dbReference>
<protein>
    <recommendedName>
        <fullName evidence="2">Peptide deformylase</fullName>
        <shortName evidence="2">PDF</shortName>
        <ecNumber evidence="2">3.5.1.88</ecNumber>
    </recommendedName>
    <alternativeName>
        <fullName evidence="2">Polypeptide deformylase</fullName>
    </alternativeName>
</protein>
<dbReference type="EC" id="3.5.1.88" evidence="2"/>
<dbReference type="InterPro" id="IPR036821">
    <property type="entry name" value="Peptide_deformylase_sf"/>
</dbReference>
<dbReference type="NCBIfam" id="NF001159">
    <property type="entry name" value="PRK00150.1-3"/>
    <property type="match status" value="1"/>
</dbReference>
<feature type="binding site" evidence="2">
    <location>
        <position position="141"/>
    </location>
    <ligand>
        <name>Fe cation</name>
        <dbReference type="ChEBI" id="CHEBI:24875"/>
    </ligand>
</feature>
<comment type="function">
    <text evidence="2">Removes the formyl group from the N-terminal Met of newly synthesized proteins. Requires at least a dipeptide for an efficient rate of reaction. N-terminal L-methionine is a prerequisite for activity but the enzyme has broad specificity at other positions.</text>
</comment>
<dbReference type="Pfam" id="PF01327">
    <property type="entry name" value="Pep_deformylase"/>
    <property type="match status" value="1"/>
</dbReference>
<keyword evidence="2" id="KW-0408">Iron</keyword>
<keyword evidence="2" id="KW-0648">Protein biosynthesis</keyword>
<keyword evidence="2" id="KW-0479">Metal-binding</keyword>
<name>A0ABS7A6X5_9PROT</name>
<gene>
    <name evidence="2 3" type="primary">def</name>
    <name evidence="3" type="ORF">KPL78_09285</name>
</gene>
<proteinExistence type="inferred from homology"/>
<feature type="binding site" evidence="2">
    <location>
        <position position="95"/>
    </location>
    <ligand>
        <name>Fe cation</name>
        <dbReference type="ChEBI" id="CHEBI:24875"/>
    </ligand>
</feature>
<organism evidence="3 4">
    <name type="scientific">Roseomonas alba</name>
    <dbReference type="NCBI Taxonomy" id="2846776"/>
    <lineage>
        <taxon>Bacteria</taxon>
        <taxon>Pseudomonadati</taxon>
        <taxon>Pseudomonadota</taxon>
        <taxon>Alphaproteobacteria</taxon>
        <taxon>Acetobacterales</taxon>
        <taxon>Roseomonadaceae</taxon>
        <taxon>Roseomonas</taxon>
    </lineage>
</organism>
<keyword evidence="2 3" id="KW-0378">Hydrolase</keyword>
<dbReference type="RefSeq" id="WP_219762658.1">
    <property type="nucleotide sequence ID" value="NZ_JAHYBZ010000003.1"/>
</dbReference>
<dbReference type="PANTHER" id="PTHR10458">
    <property type="entry name" value="PEPTIDE DEFORMYLASE"/>
    <property type="match status" value="1"/>
</dbReference>
<reference evidence="3 4" key="1">
    <citation type="submission" date="2021-07" db="EMBL/GenBank/DDBJ databases">
        <authorList>
            <person name="So Y."/>
        </authorList>
    </citation>
    <scope>NUCLEOTIDE SEQUENCE [LARGE SCALE GENOMIC DNA]</scope>
    <source>
        <strain evidence="3 4">HJA6</strain>
    </source>
</reference>
<dbReference type="Gene3D" id="3.90.45.10">
    <property type="entry name" value="Peptide deformylase"/>
    <property type="match status" value="1"/>
</dbReference>
<dbReference type="EMBL" id="JAHYBZ010000003">
    <property type="protein sequence ID" value="MBW6398037.1"/>
    <property type="molecule type" value="Genomic_DNA"/>
</dbReference>
<accession>A0ABS7A6X5</accession>
<comment type="cofactor">
    <cofactor evidence="2">
        <name>Fe(2+)</name>
        <dbReference type="ChEBI" id="CHEBI:29033"/>
    </cofactor>
    <text evidence="2">Binds 1 Fe(2+) ion.</text>
</comment>
<keyword evidence="4" id="KW-1185">Reference proteome</keyword>
<evidence type="ECO:0000256" key="2">
    <source>
        <dbReference type="HAMAP-Rule" id="MF_00163"/>
    </source>
</evidence>
<feature type="active site" evidence="2">
    <location>
        <position position="138"/>
    </location>
</feature>
<dbReference type="Proteomes" id="UP001196565">
    <property type="component" value="Unassembled WGS sequence"/>
</dbReference>
<dbReference type="PANTHER" id="PTHR10458:SF22">
    <property type="entry name" value="PEPTIDE DEFORMYLASE"/>
    <property type="match status" value="1"/>
</dbReference>
<evidence type="ECO:0000313" key="3">
    <source>
        <dbReference type="EMBL" id="MBW6398037.1"/>
    </source>
</evidence>
<sequence>MTDPTTLPILLVPDQRLRTKAKPVAKADDVRALSEKMLATMYAAPGIGLAAPQVGELIRLVVIDLQREEKREPIVLVNPEIVAESDEVATREEGCLSLPGQYADVTRPARVKVRYQDLTGAKKEIEGEGLLSACLQHEIDHLNGVLFVDYLSALKRNMLLRKLAKELKAKQRD</sequence>
<evidence type="ECO:0000313" key="4">
    <source>
        <dbReference type="Proteomes" id="UP001196565"/>
    </source>
</evidence>
<comment type="similarity">
    <text evidence="1 2">Belongs to the polypeptide deformylase family.</text>
</comment>
<dbReference type="InterPro" id="IPR023635">
    <property type="entry name" value="Peptide_deformylase"/>
</dbReference>
<dbReference type="GO" id="GO:0042586">
    <property type="term" value="F:peptide deformylase activity"/>
    <property type="evidence" value="ECO:0007669"/>
    <property type="project" value="UniProtKB-EC"/>
</dbReference>
<feature type="binding site" evidence="2">
    <location>
        <position position="137"/>
    </location>
    <ligand>
        <name>Fe cation</name>
        <dbReference type="ChEBI" id="CHEBI:24875"/>
    </ligand>
</feature>
<dbReference type="CDD" id="cd00487">
    <property type="entry name" value="Pep_deformylase"/>
    <property type="match status" value="1"/>
</dbReference>
<comment type="caution">
    <text evidence="3">The sequence shown here is derived from an EMBL/GenBank/DDBJ whole genome shotgun (WGS) entry which is preliminary data.</text>
</comment>
<dbReference type="HAMAP" id="MF_00163">
    <property type="entry name" value="Pep_deformylase"/>
    <property type="match status" value="1"/>
</dbReference>
<dbReference type="PIRSF" id="PIRSF004749">
    <property type="entry name" value="Pep_def"/>
    <property type="match status" value="1"/>
</dbReference>